<sequence>MMKLYAFLFINMLSMVSLPIQANNLDSVAIHATEKSRWAITVGDKHLFIKSFELIVTQLSKDSIDLSEHCFKAYTTDQNEYDLDSVDEVLSTGVLIFGKSIRGVVSFSSDEEHIHKASLVRITKNC</sequence>
<dbReference type="Pfam" id="PF14263">
    <property type="entry name" value="DUF4354"/>
    <property type="match status" value="1"/>
</dbReference>
<name>A0A0H3ZHQ5_ENTCL</name>
<organism evidence="2">
    <name type="scientific">Enterobacter cloacae</name>
    <dbReference type="NCBI Taxonomy" id="550"/>
    <lineage>
        <taxon>Bacteria</taxon>
        <taxon>Pseudomonadati</taxon>
        <taxon>Pseudomonadota</taxon>
        <taxon>Gammaproteobacteria</taxon>
        <taxon>Enterobacterales</taxon>
        <taxon>Enterobacteriaceae</taxon>
        <taxon>Enterobacter</taxon>
        <taxon>Enterobacter cloacae complex</taxon>
    </lineage>
</organism>
<protein>
    <recommendedName>
        <fullName evidence="3">DUF4354 family protein</fullName>
    </recommendedName>
</protein>
<dbReference type="InterPro" id="IPR025581">
    <property type="entry name" value="DUF4354"/>
</dbReference>
<evidence type="ECO:0008006" key="3">
    <source>
        <dbReference type="Google" id="ProtNLM"/>
    </source>
</evidence>
<proteinExistence type="predicted"/>
<evidence type="ECO:0000313" key="2">
    <source>
        <dbReference type="EMBL" id="AKN35420.1"/>
    </source>
</evidence>
<dbReference type="GeneID" id="93266344"/>
<dbReference type="AlphaFoldDB" id="A0A0H3ZHQ5"/>
<dbReference type="EMBL" id="KR057494">
    <property type="protein sequence ID" value="AKN35420.1"/>
    <property type="molecule type" value="Genomic_DNA"/>
</dbReference>
<feature type="chain" id="PRO_5014026352" description="DUF4354 family protein" evidence="1">
    <location>
        <begin position="23"/>
        <end position="126"/>
    </location>
</feature>
<accession>A0A0H3ZHQ5</accession>
<reference evidence="2" key="1">
    <citation type="journal article" date="2017" name="Antimicrob. Agents Chemother.">
        <title>Enterobacter cloacae Complex Isolates Harboring blaNMC-A or blaIMI-Type Class A Carbapenemase Genes on Novel Chromosomal Integrative Elements and Plasmids.</title>
        <authorList>
            <person name="Boyd D.A."/>
            <person name="Mataseje L.F."/>
            <person name="Davidson R."/>
            <person name="Delport J.A."/>
            <person name="Fuller J."/>
            <person name="Hoang L."/>
            <person name="Lefebvre B."/>
            <person name="Levett P.N."/>
            <person name="Roscoe D.L."/>
            <person name="Willey B.M."/>
            <person name="Mulvey M.R."/>
        </authorList>
    </citation>
    <scope>NUCLEOTIDE SEQUENCE</scope>
    <source>
        <strain evidence="2">N11-1168</strain>
    </source>
</reference>
<evidence type="ECO:0000256" key="1">
    <source>
        <dbReference type="SAM" id="SignalP"/>
    </source>
</evidence>
<feature type="signal peptide" evidence="1">
    <location>
        <begin position="1"/>
        <end position="22"/>
    </location>
</feature>
<keyword evidence="1" id="KW-0732">Signal</keyword>
<dbReference type="RefSeq" id="WP_080347310.1">
    <property type="nucleotide sequence ID" value="NZ_CP085080.1"/>
</dbReference>
<dbReference type="Gene3D" id="2.60.40.4110">
    <property type="entry name" value="Protein of unknown function DUF4354"/>
    <property type="match status" value="1"/>
</dbReference>